<dbReference type="Proteomes" id="UP001501083">
    <property type="component" value="Unassembled WGS sequence"/>
</dbReference>
<feature type="chain" id="PRO_5046298070" evidence="1">
    <location>
        <begin position="29"/>
        <end position="161"/>
    </location>
</feature>
<organism evidence="2 3">
    <name type="scientific">Lysobacter panacisoli</name>
    <dbReference type="NCBI Taxonomy" id="1255263"/>
    <lineage>
        <taxon>Bacteria</taxon>
        <taxon>Pseudomonadati</taxon>
        <taxon>Pseudomonadota</taxon>
        <taxon>Gammaproteobacteria</taxon>
        <taxon>Lysobacterales</taxon>
        <taxon>Lysobacteraceae</taxon>
        <taxon>Lysobacter</taxon>
    </lineage>
</organism>
<evidence type="ECO:0000313" key="2">
    <source>
        <dbReference type="EMBL" id="GAA5071744.1"/>
    </source>
</evidence>
<dbReference type="EMBL" id="BAABKY010000001">
    <property type="protein sequence ID" value="GAA5071744.1"/>
    <property type="molecule type" value="Genomic_DNA"/>
</dbReference>
<protein>
    <submittedName>
        <fullName evidence="2">Uncharacterized protein</fullName>
    </submittedName>
</protein>
<evidence type="ECO:0000313" key="3">
    <source>
        <dbReference type="Proteomes" id="UP001501083"/>
    </source>
</evidence>
<gene>
    <name evidence="2" type="ORF">GCM10025759_11180</name>
</gene>
<reference evidence="3" key="1">
    <citation type="journal article" date="2019" name="Int. J. Syst. Evol. Microbiol.">
        <title>The Global Catalogue of Microorganisms (GCM) 10K type strain sequencing project: providing services to taxonomists for standard genome sequencing and annotation.</title>
        <authorList>
            <consortium name="The Broad Institute Genomics Platform"/>
            <consortium name="The Broad Institute Genome Sequencing Center for Infectious Disease"/>
            <person name="Wu L."/>
            <person name="Ma J."/>
        </authorList>
    </citation>
    <scope>NUCLEOTIDE SEQUENCE [LARGE SCALE GENOMIC DNA]</scope>
    <source>
        <strain evidence="3">JCM 19212</strain>
    </source>
</reference>
<keyword evidence="3" id="KW-1185">Reference proteome</keyword>
<accession>A0ABP9L737</accession>
<comment type="caution">
    <text evidence="2">The sequence shown here is derived from an EMBL/GenBank/DDBJ whole genome shotgun (WGS) entry which is preliminary data.</text>
</comment>
<proteinExistence type="predicted"/>
<keyword evidence="1" id="KW-0732">Signal</keyword>
<name>A0ABP9L737_9GAMM</name>
<sequence length="161" mass="16532">MENAMNAVKSLMFPLAILSVLAAAPAVAGQCKKIHADLDEVSSTTGCNAGLSSCFLGVVDGNHGLRGTSHFAADSAVSTSPATSPNFIIYSGPFEYRTARGTITARETGVTTRGPEGVVTAYQEIVSATGVFAGSTGHFFVSGHKTGGTVETFVNGEICRP</sequence>
<feature type="signal peptide" evidence="1">
    <location>
        <begin position="1"/>
        <end position="28"/>
    </location>
</feature>
<evidence type="ECO:0000256" key="1">
    <source>
        <dbReference type="SAM" id="SignalP"/>
    </source>
</evidence>